<evidence type="ECO:0000313" key="3">
    <source>
        <dbReference type="Proteomes" id="UP000758168"/>
    </source>
</evidence>
<name>A0ABS4Z2X8_9ACTN</name>
<dbReference type="GO" id="GO:0032259">
    <property type="term" value="P:methylation"/>
    <property type="evidence" value="ECO:0007669"/>
    <property type="project" value="UniProtKB-KW"/>
</dbReference>
<dbReference type="Pfam" id="PF13649">
    <property type="entry name" value="Methyltransf_25"/>
    <property type="match status" value="1"/>
</dbReference>
<dbReference type="Gene3D" id="3.40.50.150">
    <property type="entry name" value="Vaccinia Virus protein VP39"/>
    <property type="match status" value="1"/>
</dbReference>
<proteinExistence type="predicted"/>
<comment type="caution">
    <text evidence="2">The sequence shown here is derived from an EMBL/GenBank/DDBJ whole genome shotgun (WGS) entry which is preliminary data.</text>
</comment>
<dbReference type="InterPro" id="IPR041698">
    <property type="entry name" value="Methyltransf_25"/>
</dbReference>
<evidence type="ECO:0000313" key="2">
    <source>
        <dbReference type="EMBL" id="MBP2415155.1"/>
    </source>
</evidence>
<dbReference type="Proteomes" id="UP000758168">
    <property type="component" value="Unassembled WGS sequence"/>
</dbReference>
<keyword evidence="2" id="KW-0808">Transferase</keyword>
<keyword evidence="2" id="KW-0489">Methyltransferase</keyword>
<evidence type="ECO:0000259" key="1">
    <source>
        <dbReference type="Pfam" id="PF13649"/>
    </source>
</evidence>
<dbReference type="InterPro" id="IPR029063">
    <property type="entry name" value="SAM-dependent_MTases_sf"/>
</dbReference>
<organism evidence="2 3">
    <name type="scientific">Microlunatus capsulatus</name>
    <dbReference type="NCBI Taxonomy" id="99117"/>
    <lineage>
        <taxon>Bacteria</taxon>
        <taxon>Bacillati</taxon>
        <taxon>Actinomycetota</taxon>
        <taxon>Actinomycetes</taxon>
        <taxon>Propionibacteriales</taxon>
        <taxon>Propionibacteriaceae</taxon>
        <taxon>Microlunatus</taxon>
    </lineage>
</organism>
<sequence>MRVAPGRGAGGPRVDVGAAYDARAEEYTALLGTPDRLAAVDVARVRRWRDATAGPLLDAGCGPAAWAEVLQGADARVVVGVDLSGRFLTSARRRCPRLPLLRGSLAALPLRDAAVGGVLAWYSALHTPPAELPQLLGELGRVLRPGGSLLLGFVDGPAGEPFDHAVLTAWSWTTEALAPLLDGAGLAVVEHEQRRDPGQRPHGALVARRRT</sequence>
<dbReference type="CDD" id="cd02440">
    <property type="entry name" value="AdoMet_MTases"/>
    <property type="match status" value="1"/>
</dbReference>
<reference evidence="2 3" key="1">
    <citation type="submission" date="2021-03" db="EMBL/GenBank/DDBJ databases">
        <title>Sequencing the genomes of 1000 actinobacteria strains.</title>
        <authorList>
            <person name="Klenk H.-P."/>
        </authorList>
    </citation>
    <scope>NUCLEOTIDE SEQUENCE [LARGE SCALE GENOMIC DNA]</scope>
    <source>
        <strain evidence="2 3">DSM 12936</strain>
    </source>
</reference>
<dbReference type="EMBL" id="JAGIOB010000001">
    <property type="protein sequence ID" value="MBP2415155.1"/>
    <property type="molecule type" value="Genomic_DNA"/>
</dbReference>
<gene>
    <name evidence="2" type="ORF">JOF54_000077</name>
</gene>
<accession>A0ABS4Z2X8</accession>
<dbReference type="GO" id="GO:0008168">
    <property type="term" value="F:methyltransferase activity"/>
    <property type="evidence" value="ECO:0007669"/>
    <property type="project" value="UniProtKB-KW"/>
</dbReference>
<dbReference type="RefSeq" id="WP_210051935.1">
    <property type="nucleotide sequence ID" value="NZ_BAAAMH010000008.1"/>
</dbReference>
<dbReference type="SUPFAM" id="SSF53335">
    <property type="entry name" value="S-adenosyl-L-methionine-dependent methyltransferases"/>
    <property type="match status" value="1"/>
</dbReference>
<keyword evidence="3" id="KW-1185">Reference proteome</keyword>
<feature type="domain" description="Methyltransferase" evidence="1">
    <location>
        <begin position="57"/>
        <end position="147"/>
    </location>
</feature>
<protein>
    <submittedName>
        <fullName evidence="2">SAM-dependent methyltransferase</fullName>
    </submittedName>
</protein>